<protein>
    <submittedName>
        <fullName evidence="2">F-box domain-containing protein</fullName>
    </submittedName>
</protein>
<evidence type="ECO:0000313" key="2">
    <source>
        <dbReference type="WBParaSite" id="Pan_g16073.t1"/>
    </source>
</evidence>
<accession>A0A7E4V3E6</accession>
<dbReference type="Proteomes" id="UP000492821">
    <property type="component" value="Unassembled WGS sequence"/>
</dbReference>
<organism evidence="1 2">
    <name type="scientific">Panagrellus redivivus</name>
    <name type="common">Microworm</name>
    <dbReference type="NCBI Taxonomy" id="6233"/>
    <lineage>
        <taxon>Eukaryota</taxon>
        <taxon>Metazoa</taxon>
        <taxon>Ecdysozoa</taxon>
        <taxon>Nematoda</taxon>
        <taxon>Chromadorea</taxon>
        <taxon>Rhabditida</taxon>
        <taxon>Tylenchina</taxon>
        <taxon>Panagrolaimomorpha</taxon>
        <taxon>Panagrolaimoidea</taxon>
        <taxon>Panagrolaimidae</taxon>
        <taxon>Panagrellus</taxon>
    </lineage>
</organism>
<proteinExistence type="predicted"/>
<reference evidence="1" key="1">
    <citation type="journal article" date="2013" name="Genetics">
        <title>The draft genome and transcriptome of Panagrellus redivivus are shaped by the harsh demands of a free-living lifestyle.</title>
        <authorList>
            <person name="Srinivasan J."/>
            <person name="Dillman A.R."/>
            <person name="Macchietto M.G."/>
            <person name="Heikkinen L."/>
            <person name="Lakso M."/>
            <person name="Fracchia K.M."/>
            <person name="Antoshechkin I."/>
            <person name="Mortazavi A."/>
            <person name="Wong G."/>
            <person name="Sternberg P.W."/>
        </authorList>
    </citation>
    <scope>NUCLEOTIDE SEQUENCE [LARGE SCALE GENOMIC DNA]</scope>
    <source>
        <strain evidence="1">MT8872</strain>
    </source>
</reference>
<dbReference type="AlphaFoldDB" id="A0A7E4V3E6"/>
<sequence>MPYPIATLPYPFRRRLRQLLSPNELVQLQIATGSMEDNKDLLPLKTYYSISSVRMQRVSDSYFRFRWSTSNQVIKDGLHLLSPKYLYLDNFTESDTSSRFFHHLWPSNVIELIINGSTITKDFLTKLSQKQLNPKILNINTCSDLLFTANDTKFSHFFKTFPLLETAVFQYFLTSGWVRHMLGYGKTHLKDLYIADKNFDRLFSFKSAELDEFVKAQHAGFKLHILYEGSAFNGDKNVASIESRVLPMFEQCFERTDRHDFSIFLGIMYENSPVFQHHFSLRV</sequence>
<keyword evidence="1" id="KW-1185">Reference proteome</keyword>
<evidence type="ECO:0000313" key="1">
    <source>
        <dbReference type="Proteomes" id="UP000492821"/>
    </source>
</evidence>
<dbReference type="WBParaSite" id="Pan_g16073.t1">
    <property type="protein sequence ID" value="Pan_g16073.t1"/>
    <property type="gene ID" value="Pan_g16073"/>
</dbReference>
<reference evidence="2" key="2">
    <citation type="submission" date="2020-10" db="UniProtKB">
        <authorList>
            <consortium name="WormBaseParasite"/>
        </authorList>
    </citation>
    <scope>IDENTIFICATION</scope>
</reference>
<name>A0A7E4V3E6_PANRE</name>